<evidence type="ECO:0000256" key="1">
    <source>
        <dbReference type="SAM" id="Phobius"/>
    </source>
</evidence>
<feature type="transmembrane region" description="Helical" evidence="1">
    <location>
        <begin position="361"/>
        <end position="387"/>
    </location>
</feature>
<keyword evidence="1" id="KW-0812">Transmembrane</keyword>
<reference evidence="2 3" key="1">
    <citation type="submission" date="2018-05" db="EMBL/GenBank/DDBJ databases">
        <title>Complete Genome Sequence of the Nonylphenol-Degrading Bacterium Sphingobium amiense DSM 16289T.</title>
        <authorList>
            <person name="Ootsuka M."/>
            <person name="Nishizawa T."/>
            <person name="Ohta H."/>
        </authorList>
    </citation>
    <scope>NUCLEOTIDE SEQUENCE [LARGE SCALE GENOMIC DNA]</scope>
    <source>
        <strain evidence="2 3">DSM 16289</strain>
    </source>
</reference>
<keyword evidence="3" id="KW-1185">Reference proteome</keyword>
<protein>
    <recommendedName>
        <fullName evidence="4">Glycosyltransferase RgtA/B/C/D-like domain-containing protein</fullName>
    </recommendedName>
</protein>
<feature type="transmembrane region" description="Helical" evidence="1">
    <location>
        <begin position="201"/>
        <end position="221"/>
    </location>
</feature>
<feature type="transmembrane region" description="Helical" evidence="1">
    <location>
        <begin position="449"/>
        <end position="471"/>
    </location>
</feature>
<feature type="transmembrane region" description="Helical" evidence="1">
    <location>
        <begin position="115"/>
        <end position="133"/>
    </location>
</feature>
<dbReference type="AlphaFoldDB" id="A0A494W0T3"/>
<feature type="transmembrane region" description="Helical" evidence="1">
    <location>
        <begin position="139"/>
        <end position="155"/>
    </location>
</feature>
<keyword evidence="1" id="KW-0472">Membrane</keyword>
<dbReference type="EMBL" id="AP018664">
    <property type="protein sequence ID" value="BBD96926.1"/>
    <property type="molecule type" value="Genomic_DNA"/>
</dbReference>
<gene>
    <name evidence="2" type="ORF">SAMIE_1004270</name>
</gene>
<dbReference type="KEGG" id="sami:SAMIE_1004270"/>
<keyword evidence="1" id="KW-1133">Transmembrane helix</keyword>
<feature type="transmembrane region" description="Helical" evidence="1">
    <location>
        <begin position="426"/>
        <end position="442"/>
    </location>
</feature>
<dbReference type="Proteomes" id="UP000279959">
    <property type="component" value="Chromosome"/>
</dbReference>
<proteinExistence type="predicted"/>
<name>A0A494W0T3_9SPHN</name>
<feature type="transmembrane region" description="Helical" evidence="1">
    <location>
        <begin position="84"/>
        <end position="106"/>
    </location>
</feature>
<feature type="transmembrane region" description="Helical" evidence="1">
    <location>
        <begin position="167"/>
        <end position="195"/>
    </location>
</feature>
<feature type="transmembrane region" description="Helical" evidence="1">
    <location>
        <begin position="28"/>
        <end position="48"/>
    </location>
</feature>
<accession>A0A494W0T3</accession>
<evidence type="ECO:0008006" key="4">
    <source>
        <dbReference type="Google" id="ProtNLM"/>
    </source>
</evidence>
<evidence type="ECO:0000313" key="3">
    <source>
        <dbReference type="Proteomes" id="UP000279959"/>
    </source>
</evidence>
<organism evidence="2 3">
    <name type="scientific">Sphingobium amiense</name>
    <dbReference type="NCBI Taxonomy" id="135719"/>
    <lineage>
        <taxon>Bacteria</taxon>
        <taxon>Pseudomonadati</taxon>
        <taxon>Pseudomonadota</taxon>
        <taxon>Alphaproteobacteria</taxon>
        <taxon>Sphingomonadales</taxon>
        <taxon>Sphingomonadaceae</taxon>
        <taxon>Sphingobium</taxon>
    </lineage>
</organism>
<evidence type="ECO:0000313" key="2">
    <source>
        <dbReference type="EMBL" id="BBD96926.1"/>
    </source>
</evidence>
<sequence length="483" mass="52743">MLQEGRLRLSRESLQPMPHAASFLARRWPLLTTVLLAVLSLAIFWPGVVSFDAVGQYGQAMTGRYDDWHPPIMARLWSLFRPEIWRAAPMLIVQVTGYWIGLGLIAEALSGWRRAAAFAIGLFPPLLGWQAVIVKDSQLMAALLLATGIIVHSRLRGRIMAQWQLALAYILIAYALLVRANALFAIVPFAVLIAARGSIRVRHGVAILAALAMALTLGPVVNHRLLGARDSGVQRTVPLYDLAGIAVRADAPLAGFAPDAGRRLKAAHCVKPLFWDTLGSRDECAAAMHPLDRAAPGHLYALLATAAIAHPFAYAAHRLAHWNSTERWLVGGRWPLAAPPARTEPNDWHLPDPSLHAAAEWMAVAVLFVGLPFCWPVVWTFAAAMGLWRCWNGKDDRDVIARALLASALAQEASFLVISISSDLRYHLWSMVATAIGWLFARRHGSKSLAAWTMAGIAFLVATGAAARWTLPPAPATYADLMR</sequence>